<dbReference type="Proteomes" id="UP000276133">
    <property type="component" value="Unassembled WGS sequence"/>
</dbReference>
<gene>
    <name evidence="1" type="ORF">BpHYR1_026818</name>
</gene>
<protein>
    <submittedName>
        <fullName evidence="1">Uncharacterized protein</fullName>
    </submittedName>
</protein>
<proteinExistence type="predicted"/>
<sequence length="116" mass="13713">MFLSLLESLYLPWQSQESNSLYREISIDYSNLVKLIWFLSCFIINEKEFCFVIFGRKFCFEIQITKNSVNHEALYYLKISATAESYTCLAFNLIKMLFKLIFLNNDWSGTSTDKIN</sequence>
<reference evidence="1 2" key="1">
    <citation type="journal article" date="2018" name="Sci. Rep.">
        <title>Genomic signatures of local adaptation to the degree of environmental predictability in rotifers.</title>
        <authorList>
            <person name="Franch-Gras L."/>
            <person name="Hahn C."/>
            <person name="Garcia-Roger E.M."/>
            <person name="Carmona M.J."/>
            <person name="Serra M."/>
            <person name="Gomez A."/>
        </authorList>
    </citation>
    <scope>NUCLEOTIDE SEQUENCE [LARGE SCALE GENOMIC DNA]</scope>
    <source>
        <strain evidence="1">HYR1</strain>
    </source>
</reference>
<name>A0A3M7QD96_BRAPC</name>
<dbReference type="EMBL" id="REGN01006595">
    <property type="protein sequence ID" value="RNA08915.1"/>
    <property type="molecule type" value="Genomic_DNA"/>
</dbReference>
<accession>A0A3M7QD96</accession>
<evidence type="ECO:0000313" key="2">
    <source>
        <dbReference type="Proteomes" id="UP000276133"/>
    </source>
</evidence>
<keyword evidence="2" id="KW-1185">Reference proteome</keyword>
<organism evidence="1 2">
    <name type="scientific">Brachionus plicatilis</name>
    <name type="common">Marine rotifer</name>
    <name type="synonym">Brachionus muelleri</name>
    <dbReference type="NCBI Taxonomy" id="10195"/>
    <lineage>
        <taxon>Eukaryota</taxon>
        <taxon>Metazoa</taxon>
        <taxon>Spiralia</taxon>
        <taxon>Gnathifera</taxon>
        <taxon>Rotifera</taxon>
        <taxon>Eurotatoria</taxon>
        <taxon>Monogononta</taxon>
        <taxon>Pseudotrocha</taxon>
        <taxon>Ploima</taxon>
        <taxon>Brachionidae</taxon>
        <taxon>Brachionus</taxon>
    </lineage>
</organism>
<comment type="caution">
    <text evidence="1">The sequence shown here is derived from an EMBL/GenBank/DDBJ whole genome shotgun (WGS) entry which is preliminary data.</text>
</comment>
<dbReference type="AlphaFoldDB" id="A0A3M7QD96"/>
<evidence type="ECO:0000313" key="1">
    <source>
        <dbReference type="EMBL" id="RNA08915.1"/>
    </source>
</evidence>